<organism evidence="5 6">
    <name type="scientific">Cohnella xylanilytica</name>
    <dbReference type="NCBI Taxonomy" id="557555"/>
    <lineage>
        <taxon>Bacteria</taxon>
        <taxon>Bacillati</taxon>
        <taxon>Bacillota</taxon>
        <taxon>Bacilli</taxon>
        <taxon>Bacillales</taxon>
        <taxon>Paenibacillaceae</taxon>
        <taxon>Cohnella</taxon>
    </lineage>
</organism>
<dbReference type="InterPro" id="IPR020449">
    <property type="entry name" value="Tscrpt_reg_AraC-type_HTH"/>
</dbReference>
<comment type="caution">
    <text evidence="5">The sequence shown here is derived from an EMBL/GenBank/DDBJ whole genome shotgun (WGS) entry which is preliminary data.</text>
</comment>
<dbReference type="PANTHER" id="PTHR43280:SF2">
    <property type="entry name" value="HTH-TYPE TRANSCRIPTIONAL REGULATOR EXSA"/>
    <property type="match status" value="1"/>
</dbReference>
<dbReference type="Pfam" id="PF12833">
    <property type="entry name" value="HTH_18"/>
    <property type="match status" value="1"/>
</dbReference>
<evidence type="ECO:0000259" key="4">
    <source>
        <dbReference type="PROSITE" id="PS01124"/>
    </source>
</evidence>
<dbReference type="Proteomes" id="UP000553776">
    <property type="component" value="Unassembled WGS sequence"/>
</dbReference>
<evidence type="ECO:0000256" key="3">
    <source>
        <dbReference type="ARBA" id="ARBA00023163"/>
    </source>
</evidence>
<dbReference type="Pfam" id="PF02311">
    <property type="entry name" value="AraC_binding"/>
    <property type="match status" value="1"/>
</dbReference>
<dbReference type="InterPro" id="IPR018060">
    <property type="entry name" value="HTH_AraC"/>
</dbReference>
<keyword evidence="1" id="KW-0805">Transcription regulation</keyword>
<dbReference type="PRINTS" id="PR00032">
    <property type="entry name" value="HTHARAC"/>
</dbReference>
<dbReference type="InterPro" id="IPR003313">
    <property type="entry name" value="AraC-bd"/>
</dbReference>
<protein>
    <submittedName>
        <fullName evidence="5">AraC family transcriptional regulator</fullName>
    </submittedName>
</protein>
<reference evidence="5 6" key="1">
    <citation type="submission" date="2020-08" db="EMBL/GenBank/DDBJ databases">
        <title>Cohnella phylogeny.</title>
        <authorList>
            <person name="Dunlap C."/>
        </authorList>
    </citation>
    <scope>NUCLEOTIDE SEQUENCE [LARGE SCALE GENOMIC DNA]</scope>
    <source>
        <strain evidence="5 6">DSM 25239</strain>
    </source>
</reference>
<accession>A0A841TXE6</accession>
<dbReference type="EMBL" id="JACJVR010000051">
    <property type="protein sequence ID" value="MBB6692279.1"/>
    <property type="molecule type" value="Genomic_DNA"/>
</dbReference>
<sequence>MDELIFPILTETDVRLPLYLTSVGHWDHQERMARPEGFPDYQWLQVQSGEGELTVGGRRYVVRAGQAMCLFPHEAHSYGPLSKRWELTWAAFGGNLSGELLAQAGIAQSGVYSTTDRELLLSHLRSLLGCAMSGRPFSGIESSKLLYQFLLDLMKSVYVSSPSAEQNYSRLRPVLDYIERNAHRPIAIGELAAEAGVSPQHLCALFRQTIKMRPIEYVNRQRVNRSKELMIRDPGLKMQDIAALVGFESPSYFGSVFKKMEGVSPEQFRRMHRTH</sequence>
<keyword evidence="3" id="KW-0804">Transcription</keyword>
<evidence type="ECO:0000256" key="2">
    <source>
        <dbReference type="ARBA" id="ARBA00023125"/>
    </source>
</evidence>
<evidence type="ECO:0000313" key="6">
    <source>
        <dbReference type="Proteomes" id="UP000553776"/>
    </source>
</evidence>
<evidence type="ECO:0000313" key="5">
    <source>
        <dbReference type="EMBL" id="MBB6692279.1"/>
    </source>
</evidence>
<dbReference type="SUPFAM" id="SSF51215">
    <property type="entry name" value="Regulatory protein AraC"/>
    <property type="match status" value="1"/>
</dbReference>
<dbReference type="InterPro" id="IPR037923">
    <property type="entry name" value="HTH-like"/>
</dbReference>
<dbReference type="InterPro" id="IPR018062">
    <property type="entry name" value="HTH_AraC-typ_CS"/>
</dbReference>
<dbReference type="InterPro" id="IPR009057">
    <property type="entry name" value="Homeodomain-like_sf"/>
</dbReference>
<dbReference type="RefSeq" id="WP_185136270.1">
    <property type="nucleotide sequence ID" value="NZ_JACJVR010000051.1"/>
</dbReference>
<name>A0A841TXE6_9BACL</name>
<keyword evidence="6" id="KW-1185">Reference proteome</keyword>
<dbReference type="Gene3D" id="1.10.10.60">
    <property type="entry name" value="Homeodomain-like"/>
    <property type="match status" value="2"/>
</dbReference>
<keyword evidence="2" id="KW-0238">DNA-binding</keyword>
<dbReference type="GO" id="GO:0043565">
    <property type="term" value="F:sequence-specific DNA binding"/>
    <property type="evidence" value="ECO:0007669"/>
    <property type="project" value="InterPro"/>
</dbReference>
<dbReference type="Gene3D" id="2.60.120.280">
    <property type="entry name" value="Regulatory protein AraC"/>
    <property type="match status" value="1"/>
</dbReference>
<proteinExistence type="predicted"/>
<dbReference type="GO" id="GO:0003700">
    <property type="term" value="F:DNA-binding transcription factor activity"/>
    <property type="evidence" value="ECO:0007669"/>
    <property type="project" value="InterPro"/>
</dbReference>
<dbReference type="PROSITE" id="PS00041">
    <property type="entry name" value="HTH_ARAC_FAMILY_1"/>
    <property type="match status" value="1"/>
</dbReference>
<feature type="domain" description="HTH araC/xylS-type" evidence="4">
    <location>
        <begin position="172"/>
        <end position="271"/>
    </location>
</feature>
<dbReference type="SUPFAM" id="SSF46689">
    <property type="entry name" value="Homeodomain-like"/>
    <property type="match status" value="2"/>
</dbReference>
<gene>
    <name evidence="5" type="ORF">H7B90_12780</name>
</gene>
<dbReference type="PANTHER" id="PTHR43280">
    <property type="entry name" value="ARAC-FAMILY TRANSCRIPTIONAL REGULATOR"/>
    <property type="match status" value="1"/>
</dbReference>
<evidence type="ECO:0000256" key="1">
    <source>
        <dbReference type="ARBA" id="ARBA00023015"/>
    </source>
</evidence>
<dbReference type="AlphaFoldDB" id="A0A841TXE6"/>
<dbReference type="PROSITE" id="PS01124">
    <property type="entry name" value="HTH_ARAC_FAMILY_2"/>
    <property type="match status" value="1"/>
</dbReference>
<dbReference type="SMART" id="SM00342">
    <property type="entry name" value="HTH_ARAC"/>
    <property type="match status" value="1"/>
</dbReference>